<gene>
    <name evidence="6" type="ORF">LU635_05555</name>
</gene>
<dbReference type="GO" id="GO:0022857">
    <property type="term" value="F:transmembrane transporter activity"/>
    <property type="evidence" value="ECO:0007669"/>
    <property type="project" value="InterPro"/>
</dbReference>
<keyword evidence="2" id="KW-0175">Coiled coil</keyword>
<evidence type="ECO:0000259" key="4">
    <source>
        <dbReference type="Pfam" id="PF25917"/>
    </source>
</evidence>
<feature type="coiled-coil region" evidence="2">
    <location>
        <begin position="95"/>
        <end position="153"/>
    </location>
</feature>
<dbReference type="Pfam" id="PF25917">
    <property type="entry name" value="BSH_RND"/>
    <property type="match status" value="1"/>
</dbReference>
<dbReference type="AlphaFoldDB" id="A0A9X1UXE1"/>
<dbReference type="GO" id="GO:0005886">
    <property type="term" value="C:plasma membrane"/>
    <property type="evidence" value="ECO:0007669"/>
    <property type="project" value="TreeGrafter"/>
</dbReference>
<accession>A0A9X1UXE1</accession>
<organism evidence="6 7">
    <name type="scientific">Christiangramia crocea</name>
    <dbReference type="NCBI Taxonomy" id="2904124"/>
    <lineage>
        <taxon>Bacteria</taxon>
        <taxon>Pseudomonadati</taxon>
        <taxon>Bacteroidota</taxon>
        <taxon>Flavobacteriia</taxon>
        <taxon>Flavobacteriales</taxon>
        <taxon>Flavobacteriaceae</taxon>
        <taxon>Christiangramia</taxon>
    </lineage>
</organism>
<feature type="domain" description="Multidrug resistance protein MdtA-like beta-barrel" evidence="5">
    <location>
        <begin position="198"/>
        <end position="267"/>
    </location>
</feature>
<comment type="caution">
    <text evidence="6">The sequence shown here is derived from an EMBL/GenBank/DDBJ whole genome shotgun (WGS) entry which is preliminary data.</text>
</comment>
<dbReference type="Gene3D" id="2.40.50.100">
    <property type="match status" value="1"/>
</dbReference>
<evidence type="ECO:0000256" key="3">
    <source>
        <dbReference type="SAM" id="SignalP"/>
    </source>
</evidence>
<reference evidence="6" key="1">
    <citation type="submission" date="2021-12" db="EMBL/GenBank/DDBJ databases">
        <title>Description of Gramella crocea sp. nov., a new bacterium isolated from activated sludge.</title>
        <authorList>
            <person name="Zhang X."/>
        </authorList>
    </citation>
    <scope>NUCLEOTIDE SEQUENCE</scope>
    <source>
        <strain evidence="6">YB25</strain>
    </source>
</reference>
<dbReference type="GO" id="GO:0046677">
    <property type="term" value="P:response to antibiotic"/>
    <property type="evidence" value="ECO:0007669"/>
    <property type="project" value="TreeGrafter"/>
</dbReference>
<dbReference type="PANTHER" id="PTHR30158:SF23">
    <property type="entry name" value="MULTIDRUG RESISTANCE PROTEIN MEXA"/>
    <property type="match status" value="1"/>
</dbReference>
<dbReference type="EMBL" id="JAJSON010000015">
    <property type="protein sequence ID" value="MCG9971098.1"/>
    <property type="molecule type" value="Genomic_DNA"/>
</dbReference>
<dbReference type="InterPro" id="IPR006143">
    <property type="entry name" value="RND_pump_MFP"/>
</dbReference>
<dbReference type="NCBIfam" id="TIGR01730">
    <property type="entry name" value="RND_mfp"/>
    <property type="match status" value="1"/>
</dbReference>
<dbReference type="RefSeq" id="WP_240097060.1">
    <property type="nucleotide sequence ID" value="NZ_JAJSON010000015.1"/>
</dbReference>
<dbReference type="InterPro" id="IPR058626">
    <property type="entry name" value="MdtA-like_b-barrel"/>
</dbReference>
<dbReference type="SUPFAM" id="SSF111369">
    <property type="entry name" value="HlyD-like secretion proteins"/>
    <property type="match status" value="1"/>
</dbReference>
<evidence type="ECO:0000256" key="2">
    <source>
        <dbReference type="SAM" id="Coils"/>
    </source>
</evidence>
<evidence type="ECO:0000313" key="7">
    <source>
        <dbReference type="Proteomes" id="UP001139344"/>
    </source>
</evidence>
<evidence type="ECO:0000313" key="6">
    <source>
        <dbReference type="EMBL" id="MCG9971098.1"/>
    </source>
</evidence>
<evidence type="ECO:0000256" key="1">
    <source>
        <dbReference type="ARBA" id="ARBA00009477"/>
    </source>
</evidence>
<dbReference type="Proteomes" id="UP001139344">
    <property type="component" value="Unassembled WGS sequence"/>
</dbReference>
<dbReference type="GO" id="GO:0030313">
    <property type="term" value="C:cell envelope"/>
    <property type="evidence" value="ECO:0007669"/>
    <property type="project" value="UniProtKB-SubCell"/>
</dbReference>
<dbReference type="InterPro" id="IPR058625">
    <property type="entry name" value="MdtA-like_BSH"/>
</dbReference>
<dbReference type="Pfam" id="PF25944">
    <property type="entry name" value="Beta-barrel_RND"/>
    <property type="match status" value="1"/>
</dbReference>
<dbReference type="Gene3D" id="2.40.30.170">
    <property type="match status" value="1"/>
</dbReference>
<feature type="chain" id="PRO_5040918587" evidence="3">
    <location>
        <begin position="19"/>
        <end position="374"/>
    </location>
</feature>
<dbReference type="PANTHER" id="PTHR30158">
    <property type="entry name" value="ACRA/E-RELATED COMPONENT OF DRUG EFFLUX TRANSPORTER"/>
    <property type="match status" value="1"/>
</dbReference>
<keyword evidence="3" id="KW-0732">Signal</keyword>
<feature type="signal peptide" evidence="3">
    <location>
        <begin position="1"/>
        <end position="18"/>
    </location>
</feature>
<feature type="domain" description="Multidrug resistance protein MdtA-like barrel-sandwich hybrid" evidence="4">
    <location>
        <begin position="65"/>
        <end position="186"/>
    </location>
</feature>
<sequence length="374" mass="40810">MKILRFILFSVSASIILACNGNDKSGDQEAKGAVPSYPVLKVPRKTITTYNSYPAFIEGTVNSGVRAKVSGYITDVLVEEGAEVKKGQTLFKLETESLNQDARAAKANVNAAQVEVNKLEPLVEKNIISEVQLETARARLEQAKSNYNSISANIGYANIKSPVDGVVGKINFRKGALVSPQDQMPLTKVSSIEEVFANFSMNEKDFLDFMQTTKGGSMKKKISNLPKVKLILANSKEYSEEGVIESISGNIDEQTGTVNFRAKFKNTGLLRNGSSGTIKVPKTYKNALVVPSLSTYERQGQTFVFKVVADTLVSRALEIMGETQNIYVVHEDDGVEEGEFILAKGTDKVSPGMKIEPQQVSLDSIVDSFDTVLK</sequence>
<comment type="similarity">
    <text evidence="1">Belongs to the membrane fusion protein (MFP) (TC 8.A.1) family.</text>
</comment>
<proteinExistence type="inferred from homology"/>
<name>A0A9X1UXE1_9FLAO</name>
<dbReference type="Gene3D" id="2.40.420.20">
    <property type="match status" value="1"/>
</dbReference>
<protein>
    <submittedName>
        <fullName evidence="6">Efflux RND transporter periplasmic adaptor subunit</fullName>
    </submittedName>
</protein>
<dbReference type="PROSITE" id="PS51257">
    <property type="entry name" value="PROKAR_LIPOPROTEIN"/>
    <property type="match status" value="1"/>
</dbReference>
<evidence type="ECO:0000259" key="5">
    <source>
        <dbReference type="Pfam" id="PF25944"/>
    </source>
</evidence>
<keyword evidence="7" id="KW-1185">Reference proteome</keyword>
<dbReference type="Gene3D" id="1.10.287.470">
    <property type="entry name" value="Helix hairpin bin"/>
    <property type="match status" value="1"/>
</dbReference>